<proteinExistence type="predicted"/>
<name>A0A644ZMQ2_9ZZZZ</name>
<dbReference type="SUPFAM" id="SSF57997">
    <property type="entry name" value="Tropomyosin"/>
    <property type="match status" value="1"/>
</dbReference>
<comment type="caution">
    <text evidence="2">The sequence shown here is derived from an EMBL/GenBank/DDBJ whole genome shotgun (WGS) entry which is preliminary data.</text>
</comment>
<keyword evidence="1" id="KW-0175">Coiled coil</keyword>
<reference evidence="2" key="1">
    <citation type="submission" date="2019-08" db="EMBL/GenBank/DDBJ databases">
        <authorList>
            <person name="Kucharzyk K."/>
            <person name="Murdoch R.W."/>
            <person name="Higgins S."/>
            <person name="Loffler F."/>
        </authorList>
    </citation>
    <scope>NUCLEOTIDE SEQUENCE</scope>
</reference>
<feature type="coiled-coil region" evidence="1">
    <location>
        <begin position="32"/>
        <end position="322"/>
    </location>
</feature>
<protein>
    <submittedName>
        <fullName evidence="2">Chromosome partition protein Smc</fullName>
    </submittedName>
</protein>
<organism evidence="2">
    <name type="scientific">bioreactor metagenome</name>
    <dbReference type="NCBI Taxonomy" id="1076179"/>
    <lineage>
        <taxon>unclassified sequences</taxon>
        <taxon>metagenomes</taxon>
        <taxon>ecological metagenomes</taxon>
    </lineage>
</organism>
<sequence length="580" mass="64950">MIYLNGGFSAIESPFRDGGGATIDRSTVQMVIAELESQRVVLETERQRLLAERMAPGKEQTENARLEALTQELAQTRAKIEYMERRARLSRESAGPLSPAEIQKELEKEIAAKSLIRTQYEQLQEELQLYRENLRKTDANFAALQEQHATVLRELEARRNELEVRGKTLEATRQQLGTTQNEAARLGERLTAREADLTAARTALNNAETSVSDYRQRLGTAEADLAFLQGRSSAMEKELASTRDRIDSMQKNIKARDIELSATKTRLENMQNVLKNAVSDLSRARSDLAGENAKREEAQTALAQLKGDYTAVTAKLQNAEEKLRSDVLTRYTQAAVKLKQHVRESRFILDRNESGDLFLPAVKIGPKNYLISALRTLAAARENISAFGGVTELNYQVSRPDAGEKGDISRIGGPLLGEKSDCRVALLEVPEALAKPLTILTRDELKQRGIQDLYLFKAGSFGKDSTILDSRCSMSFESDDDYLYIRNGARVSSELKADIGDLVLTKQGELVGVVVALEEYDFGRQLEARCFVFGRQPDPASLPTIELTKPAGQDTYRDFSDKVNFWLDQARPLDARKRRR</sequence>
<dbReference type="AlphaFoldDB" id="A0A644ZMQ2"/>
<evidence type="ECO:0000313" key="2">
    <source>
        <dbReference type="EMBL" id="MPM41648.1"/>
    </source>
</evidence>
<dbReference type="Gene3D" id="1.10.287.1490">
    <property type="match status" value="1"/>
</dbReference>
<gene>
    <name evidence="2" type="primary">smc_40</name>
    <name evidence="2" type="ORF">SDC9_88304</name>
</gene>
<accession>A0A644ZMQ2</accession>
<evidence type="ECO:0000256" key="1">
    <source>
        <dbReference type="SAM" id="Coils"/>
    </source>
</evidence>
<dbReference type="EMBL" id="VSSQ01009445">
    <property type="protein sequence ID" value="MPM41648.1"/>
    <property type="molecule type" value="Genomic_DNA"/>
</dbReference>